<keyword evidence="2" id="KW-0472">Membrane</keyword>
<keyword evidence="2" id="KW-1133">Transmembrane helix</keyword>
<gene>
    <name evidence="3" type="ORF">RAG0_04085</name>
</gene>
<feature type="compositionally biased region" description="Low complexity" evidence="1">
    <location>
        <begin position="290"/>
        <end position="299"/>
    </location>
</feature>
<evidence type="ECO:0000256" key="1">
    <source>
        <dbReference type="SAM" id="MobiDB-lite"/>
    </source>
</evidence>
<dbReference type="EMBL" id="FJUX01000017">
    <property type="protein sequence ID" value="CZS94054.1"/>
    <property type="molecule type" value="Genomic_DNA"/>
</dbReference>
<evidence type="ECO:0000313" key="3">
    <source>
        <dbReference type="EMBL" id="CZS94054.1"/>
    </source>
</evidence>
<dbReference type="OrthoDB" id="4065319at2759"/>
<proteinExistence type="predicted"/>
<evidence type="ECO:0000256" key="2">
    <source>
        <dbReference type="SAM" id="Phobius"/>
    </source>
</evidence>
<keyword evidence="2" id="KW-0812">Transmembrane</keyword>
<dbReference type="PANTHER" id="PTHR36089">
    <property type="entry name" value="CHITIN SYNTHASE 3 COMPLEX PROTEIN CSI2-RELATED"/>
    <property type="match status" value="1"/>
</dbReference>
<sequence>MSSDSLLDLATATQTTATTSQKPAASTSGNRAATITGSGTTGQASGAISITGTAATTGGGLPSGLPKLSGAIQPVTASVPPTKNAPFMQQSTLPDGTVFIIVGAILGFMAFSVLLWRGLVAWSLHRSVKRASEHQNMADTKALFRTPAAPVSFYKYSDNNRDSTISLSGLGGGKGGKKGARPTTAPGGPSTSSLFFSPTAGAAGAGGLGQPGNRGSSYLPAGYYASGSSNIAGGNNSVHVGGSGHQPAISLSNLGPQSQGYSRARSMGPSPPDSPLMRGQGNVGGGGMGNSSSTLNLNGHYGGRGGERPPSAYLEDLFDGEGVVLSPPQVPRHGPPRAGSTSPRRY</sequence>
<name>A0A1E1KBJ0_9HELO</name>
<protein>
    <recommendedName>
        <fullName evidence="5">CSI2 protein</fullName>
    </recommendedName>
</protein>
<dbReference type="Proteomes" id="UP000178912">
    <property type="component" value="Unassembled WGS sequence"/>
</dbReference>
<feature type="transmembrane region" description="Helical" evidence="2">
    <location>
        <begin position="98"/>
        <end position="120"/>
    </location>
</feature>
<dbReference type="PANTHER" id="PTHR36089:SF1">
    <property type="entry name" value="CHITIN SYNTHASE 3 COMPLEX PROTEIN CSI2-RELATED"/>
    <property type="match status" value="1"/>
</dbReference>
<evidence type="ECO:0008006" key="5">
    <source>
        <dbReference type="Google" id="ProtNLM"/>
    </source>
</evidence>
<dbReference type="AlphaFoldDB" id="A0A1E1KBJ0"/>
<accession>A0A1E1KBJ0</accession>
<dbReference type="InterPro" id="IPR051009">
    <property type="entry name" value="PRM"/>
</dbReference>
<feature type="region of interest" description="Disordered" evidence="1">
    <location>
        <begin position="14"/>
        <end position="43"/>
    </location>
</feature>
<dbReference type="GO" id="GO:0000324">
    <property type="term" value="C:fungal-type vacuole"/>
    <property type="evidence" value="ECO:0007669"/>
    <property type="project" value="TreeGrafter"/>
</dbReference>
<keyword evidence="4" id="KW-1185">Reference proteome</keyword>
<evidence type="ECO:0000313" key="4">
    <source>
        <dbReference type="Proteomes" id="UP000178912"/>
    </source>
</evidence>
<organism evidence="3 4">
    <name type="scientific">Rhynchosporium agropyri</name>
    <dbReference type="NCBI Taxonomy" id="914238"/>
    <lineage>
        <taxon>Eukaryota</taxon>
        <taxon>Fungi</taxon>
        <taxon>Dikarya</taxon>
        <taxon>Ascomycota</taxon>
        <taxon>Pezizomycotina</taxon>
        <taxon>Leotiomycetes</taxon>
        <taxon>Helotiales</taxon>
        <taxon>Ploettnerulaceae</taxon>
        <taxon>Rhynchosporium</taxon>
    </lineage>
</organism>
<feature type="region of interest" description="Disordered" evidence="1">
    <location>
        <begin position="236"/>
        <end position="346"/>
    </location>
</feature>
<feature type="compositionally biased region" description="Polar residues" evidence="1">
    <location>
        <begin position="249"/>
        <end position="261"/>
    </location>
</feature>
<reference evidence="4" key="1">
    <citation type="submission" date="2016-03" db="EMBL/GenBank/DDBJ databases">
        <authorList>
            <person name="Guldener U."/>
        </authorList>
    </citation>
    <scope>NUCLEOTIDE SEQUENCE [LARGE SCALE GENOMIC DNA]</scope>
    <source>
        <strain evidence="4">04CH-RAC-A.6.1</strain>
    </source>
</reference>
<feature type="region of interest" description="Disordered" evidence="1">
    <location>
        <begin position="165"/>
        <end position="196"/>
    </location>
</feature>